<gene>
    <name evidence="2" type="ORF">CYNAS_LOCUS15848</name>
</gene>
<evidence type="ECO:0000313" key="2">
    <source>
        <dbReference type="EMBL" id="CAJ0603865.1"/>
    </source>
</evidence>
<organism evidence="2 3">
    <name type="scientific">Cylicocyclus nassatus</name>
    <name type="common">Nematode worm</name>
    <dbReference type="NCBI Taxonomy" id="53992"/>
    <lineage>
        <taxon>Eukaryota</taxon>
        <taxon>Metazoa</taxon>
        <taxon>Ecdysozoa</taxon>
        <taxon>Nematoda</taxon>
        <taxon>Chromadorea</taxon>
        <taxon>Rhabditida</taxon>
        <taxon>Rhabditina</taxon>
        <taxon>Rhabditomorpha</taxon>
        <taxon>Strongyloidea</taxon>
        <taxon>Strongylidae</taxon>
        <taxon>Cylicocyclus</taxon>
    </lineage>
</organism>
<dbReference type="InterPro" id="IPR001810">
    <property type="entry name" value="F-box_dom"/>
</dbReference>
<dbReference type="EMBL" id="CATQJL010000305">
    <property type="protein sequence ID" value="CAJ0603865.1"/>
    <property type="molecule type" value="Genomic_DNA"/>
</dbReference>
<protein>
    <recommendedName>
        <fullName evidence="1">F-box domain-containing protein</fullName>
    </recommendedName>
</protein>
<dbReference type="Pfam" id="PF00646">
    <property type="entry name" value="F-box"/>
    <property type="match status" value="1"/>
</dbReference>
<dbReference type="InterPro" id="IPR036047">
    <property type="entry name" value="F-box-like_dom_sf"/>
</dbReference>
<dbReference type="SUPFAM" id="SSF81383">
    <property type="entry name" value="F-box domain"/>
    <property type="match status" value="1"/>
</dbReference>
<evidence type="ECO:0000313" key="3">
    <source>
        <dbReference type="Proteomes" id="UP001176961"/>
    </source>
</evidence>
<sequence length="373" mass="42569">MAESTSLMFDVAYDLLDDFLLEFHRWGDLPADVKLHILKYLTFPTLRGIMFLSKECYDLVRKIKPKVDIQLEDAAFSASTKQRKLAKNHGVELHIYWRKPGAEFVHDYPLVFVKDSEEGCCVQRLIFEKGKLCKRPGTRYSSNTTTAATKAMFWLSKVLNIQATTVSMPSPNANLRAVLAEQSSSQKIAKENFTVITDNEPLVTVDFLRFLKRGCGVSVVMKNGSTELFRGVELFDHEIFQCARKITFHGWKAELKDDQLINLAAEEICITSPYITSGAINKLILEWLDGKRRISSIRLGEMQTLDLKIILRNVDPTAIMLWEDFVKLTSYHWSWHFGITPVSVIKGPQGFLILRTDKDTNSCHLVDYAYLTS</sequence>
<reference evidence="2" key="1">
    <citation type="submission" date="2023-07" db="EMBL/GenBank/DDBJ databases">
        <authorList>
            <consortium name="CYATHOMIX"/>
        </authorList>
    </citation>
    <scope>NUCLEOTIDE SEQUENCE</scope>
    <source>
        <strain evidence="2">N/A</strain>
    </source>
</reference>
<dbReference type="Proteomes" id="UP001176961">
    <property type="component" value="Unassembled WGS sequence"/>
</dbReference>
<keyword evidence="3" id="KW-1185">Reference proteome</keyword>
<dbReference type="AlphaFoldDB" id="A0AA36H4D3"/>
<comment type="caution">
    <text evidence="2">The sequence shown here is derived from an EMBL/GenBank/DDBJ whole genome shotgun (WGS) entry which is preliminary data.</text>
</comment>
<accession>A0AA36H4D3</accession>
<proteinExistence type="predicted"/>
<evidence type="ECO:0000259" key="1">
    <source>
        <dbReference type="Pfam" id="PF00646"/>
    </source>
</evidence>
<feature type="domain" description="F-box" evidence="1">
    <location>
        <begin position="26"/>
        <end position="66"/>
    </location>
</feature>
<name>A0AA36H4D3_CYLNA</name>